<dbReference type="PRINTS" id="PR00184">
    <property type="entry name" value="NEISSPPORIN"/>
</dbReference>
<keyword evidence="6 11" id="KW-0732">Signal</keyword>
<evidence type="ECO:0000256" key="10">
    <source>
        <dbReference type="ARBA" id="ARBA00023237"/>
    </source>
</evidence>
<dbReference type="AlphaFoldDB" id="A0A494YG75"/>
<organism evidence="13 14">
    <name type="scientific">Pararobbsia silviterrae</name>
    <dbReference type="NCBI Taxonomy" id="1792498"/>
    <lineage>
        <taxon>Bacteria</taxon>
        <taxon>Pseudomonadati</taxon>
        <taxon>Pseudomonadota</taxon>
        <taxon>Betaproteobacteria</taxon>
        <taxon>Burkholderiales</taxon>
        <taxon>Burkholderiaceae</taxon>
        <taxon>Pararobbsia</taxon>
    </lineage>
</organism>
<evidence type="ECO:0000256" key="6">
    <source>
        <dbReference type="ARBA" id="ARBA00022729"/>
    </source>
</evidence>
<evidence type="ECO:0000256" key="3">
    <source>
        <dbReference type="ARBA" id="ARBA00022448"/>
    </source>
</evidence>
<evidence type="ECO:0000256" key="7">
    <source>
        <dbReference type="ARBA" id="ARBA00023065"/>
    </source>
</evidence>
<evidence type="ECO:0000256" key="1">
    <source>
        <dbReference type="ARBA" id="ARBA00004571"/>
    </source>
</evidence>
<dbReference type="PANTHER" id="PTHR34501">
    <property type="entry name" value="PROTEIN YDDL-RELATED"/>
    <property type="match status" value="1"/>
</dbReference>
<keyword evidence="9" id="KW-0472">Membrane</keyword>
<comment type="subunit">
    <text evidence="2">Homotrimer.</text>
</comment>
<keyword evidence="4" id="KW-1134">Transmembrane beta strand</keyword>
<sequence>MKKSLIALAALGTVASASQAQTSVTLYGLIDAGVTYVNSTSVKVTGGTAGHSLIAQQDGATAGLSGSRWGVRGTEDLGGGLSAIFVLENGFSYNTGALGQGGDFFGRQAFVGLSSTQYGTFTLGRQYDTGVDLIQPIAAYGTWGNLTAHAGDIDNIGNLNRVNNTFKYTSATYSGFKVTGMYSLGGIAGDSSRNGLMSFGAGYSNGPINAAANYLFAKNPNYGFFGMNPNAGTTSAPANNFGSSHLAYSGFSTAGSEQIIDVAGNYAIGPATLGLVYSNIKFFNLGSFTDSANTNKFANGDTATFNDVEANIKYALTPSVLLGFSYNYTKGQSITMLNGTQTGATYNQFNLGVDYLFSKRTDVYLLGIYQHASGIDSTGKQAVASITGETQSTTPNQVAITTGLRVRF</sequence>
<gene>
    <name evidence="13" type="ORF">D7S86_03755</name>
</gene>
<dbReference type="PANTHER" id="PTHR34501:SF9">
    <property type="entry name" value="MAJOR OUTER MEMBRANE PROTEIN P.IA"/>
    <property type="match status" value="1"/>
</dbReference>
<feature type="signal peptide" evidence="11">
    <location>
        <begin position="1"/>
        <end position="20"/>
    </location>
</feature>
<evidence type="ECO:0000259" key="12">
    <source>
        <dbReference type="Pfam" id="PF13609"/>
    </source>
</evidence>
<evidence type="ECO:0000313" key="13">
    <source>
        <dbReference type="EMBL" id="RKP59037.1"/>
    </source>
</evidence>
<proteinExistence type="predicted"/>
<dbReference type="InterPro" id="IPR002299">
    <property type="entry name" value="Porin_Neis"/>
</dbReference>
<name>A0A494YG75_9BURK</name>
<keyword evidence="10" id="KW-0998">Cell outer membrane</keyword>
<dbReference type="PRINTS" id="PR00182">
    <property type="entry name" value="ECOLNEIPORIN"/>
</dbReference>
<dbReference type="RefSeq" id="WP_121083535.1">
    <property type="nucleotide sequence ID" value="NZ_RBZU01000001.1"/>
</dbReference>
<dbReference type="InterPro" id="IPR033900">
    <property type="entry name" value="Gram_neg_porin_domain"/>
</dbReference>
<keyword evidence="7" id="KW-0406">Ion transport</keyword>
<keyword evidence="14" id="KW-1185">Reference proteome</keyword>
<protein>
    <submittedName>
        <fullName evidence="13">Porin</fullName>
    </submittedName>
</protein>
<keyword evidence="5" id="KW-0812">Transmembrane</keyword>
<feature type="domain" description="Porin" evidence="12">
    <location>
        <begin position="7"/>
        <end position="365"/>
    </location>
</feature>
<feature type="chain" id="PRO_5019856359" evidence="11">
    <location>
        <begin position="21"/>
        <end position="408"/>
    </location>
</feature>
<dbReference type="SUPFAM" id="SSF56935">
    <property type="entry name" value="Porins"/>
    <property type="match status" value="1"/>
</dbReference>
<evidence type="ECO:0000256" key="5">
    <source>
        <dbReference type="ARBA" id="ARBA00022692"/>
    </source>
</evidence>
<evidence type="ECO:0000256" key="8">
    <source>
        <dbReference type="ARBA" id="ARBA00023114"/>
    </source>
</evidence>
<dbReference type="GO" id="GO:0015288">
    <property type="term" value="F:porin activity"/>
    <property type="evidence" value="ECO:0007669"/>
    <property type="project" value="UniProtKB-KW"/>
</dbReference>
<evidence type="ECO:0000256" key="4">
    <source>
        <dbReference type="ARBA" id="ARBA00022452"/>
    </source>
</evidence>
<accession>A0A494YG75</accession>
<keyword evidence="3" id="KW-0813">Transport</keyword>
<dbReference type="CDD" id="cd00342">
    <property type="entry name" value="gram_neg_porins"/>
    <property type="match status" value="1"/>
</dbReference>
<dbReference type="EMBL" id="RBZU01000001">
    <property type="protein sequence ID" value="RKP59037.1"/>
    <property type="molecule type" value="Genomic_DNA"/>
</dbReference>
<dbReference type="InterPro" id="IPR023614">
    <property type="entry name" value="Porin_dom_sf"/>
</dbReference>
<dbReference type="Proteomes" id="UP000270342">
    <property type="component" value="Unassembled WGS sequence"/>
</dbReference>
<dbReference type="GO" id="GO:0034220">
    <property type="term" value="P:monoatomic ion transmembrane transport"/>
    <property type="evidence" value="ECO:0007669"/>
    <property type="project" value="InterPro"/>
</dbReference>
<dbReference type="InterPro" id="IPR050298">
    <property type="entry name" value="Gram-neg_bact_OMP"/>
</dbReference>
<keyword evidence="8" id="KW-0626">Porin</keyword>
<dbReference type="InterPro" id="IPR001702">
    <property type="entry name" value="Porin_Gram-ve"/>
</dbReference>
<dbReference type="GO" id="GO:0046930">
    <property type="term" value="C:pore complex"/>
    <property type="evidence" value="ECO:0007669"/>
    <property type="project" value="UniProtKB-KW"/>
</dbReference>
<evidence type="ECO:0000256" key="9">
    <source>
        <dbReference type="ARBA" id="ARBA00023136"/>
    </source>
</evidence>
<comment type="subcellular location">
    <subcellularLocation>
        <location evidence="1">Cell outer membrane</location>
        <topology evidence="1">Multi-pass membrane protein</topology>
    </subcellularLocation>
</comment>
<dbReference type="GO" id="GO:0009279">
    <property type="term" value="C:cell outer membrane"/>
    <property type="evidence" value="ECO:0007669"/>
    <property type="project" value="UniProtKB-SubCell"/>
</dbReference>
<evidence type="ECO:0000313" key="14">
    <source>
        <dbReference type="Proteomes" id="UP000270342"/>
    </source>
</evidence>
<reference evidence="13 14" key="1">
    <citation type="submission" date="2018-10" db="EMBL/GenBank/DDBJ databases">
        <title>Robbsia sp. DHC34, isolated from soil.</title>
        <authorList>
            <person name="Gao Z.-H."/>
            <person name="Qiu L.-H."/>
        </authorList>
    </citation>
    <scope>NUCLEOTIDE SEQUENCE [LARGE SCALE GENOMIC DNA]</scope>
    <source>
        <strain evidence="13 14">DHC34</strain>
    </source>
</reference>
<dbReference type="Gene3D" id="2.40.160.10">
    <property type="entry name" value="Porin"/>
    <property type="match status" value="1"/>
</dbReference>
<dbReference type="OrthoDB" id="8982743at2"/>
<comment type="caution">
    <text evidence="13">The sequence shown here is derived from an EMBL/GenBank/DDBJ whole genome shotgun (WGS) entry which is preliminary data.</text>
</comment>
<evidence type="ECO:0000256" key="2">
    <source>
        <dbReference type="ARBA" id="ARBA00011233"/>
    </source>
</evidence>
<dbReference type="Pfam" id="PF13609">
    <property type="entry name" value="Porin_4"/>
    <property type="match status" value="1"/>
</dbReference>
<evidence type="ECO:0000256" key="11">
    <source>
        <dbReference type="SAM" id="SignalP"/>
    </source>
</evidence>